<organism evidence="1 2">
    <name type="scientific">Boseongicola aestuarii</name>
    <dbReference type="NCBI Taxonomy" id="1470561"/>
    <lineage>
        <taxon>Bacteria</taxon>
        <taxon>Pseudomonadati</taxon>
        <taxon>Pseudomonadota</taxon>
        <taxon>Alphaproteobacteria</taxon>
        <taxon>Rhodobacterales</taxon>
        <taxon>Paracoccaceae</taxon>
        <taxon>Boseongicola</taxon>
    </lineage>
</organism>
<accession>A0A238J1T3</accession>
<dbReference type="InterPro" id="IPR014710">
    <property type="entry name" value="RmlC-like_jellyroll"/>
</dbReference>
<evidence type="ECO:0008006" key="3">
    <source>
        <dbReference type="Google" id="ProtNLM"/>
    </source>
</evidence>
<evidence type="ECO:0000313" key="1">
    <source>
        <dbReference type="EMBL" id="SMX24271.1"/>
    </source>
</evidence>
<dbReference type="OrthoDB" id="7509071at2"/>
<dbReference type="RefSeq" id="WP_093974223.1">
    <property type="nucleotide sequence ID" value="NZ_FXXQ01000007.1"/>
</dbReference>
<sequence>MNYAKIYSDPNGVSHFRDVEVSFSPSDFASKTNPVLKSVFLSSDAGFVSVPSGWDSGWHNSPGDGFAILLQGSVEIEVGDGQVRRFSSGEVWRSTDVAGRGHVSRVVSEEDALIYMTIITNPENKT</sequence>
<dbReference type="SUPFAM" id="SSF51182">
    <property type="entry name" value="RmlC-like cupins"/>
    <property type="match status" value="1"/>
</dbReference>
<dbReference type="AlphaFoldDB" id="A0A238J1T3"/>
<dbReference type="EMBL" id="FXXQ01000007">
    <property type="protein sequence ID" value="SMX24271.1"/>
    <property type="molecule type" value="Genomic_DNA"/>
</dbReference>
<gene>
    <name evidence="1" type="ORF">BOA8489_02394</name>
</gene>
<dbReference type="Proteomes" id="UP000201838">
    <property type="component" value="Unassembled WGS sequence"/>
</dbReference>
<keyword evidence="2" id="KW-1185">Reference proteome</keyword>
<protein>
    <recommendedName>
        <fullName evidence="3">Cupin domain protein</fullName>
    </recommendedName>
</protein>
<dbReference type="Gene3D" id="2.60.120.10">
    <property type="entry name" value="Jelly Rolls"/>
    <property type="match status" value="1"/>
</dbReference>
<reference evidence="1 2" key="1">
    <citation type="submission" date="2017-05" db="EMBL/GenBank/DDBJ databases">
        <authorList>
            <person name="Song R."/>
            <person name="Chenine A.L."/>
            <person name="Ruprecht R.M."/>
        </authorList>
    </citation>
    <scope>NUCLEOTIDE SEQUENCE [LARGE SCALE GENOMIC DNA]</scope>
    <source>
        <strain evidence="1 2">CECT 8489</strain>
    </source>
</reference>
<name>A0A238J1T3_9RHOB</name>
<dbReference type="InterPro" id="IPR011051">
    <property type="entry name" value="RmlC_Cupin_sf"/>
</dbReference>
<proteinExistence type="predicted"/>
<evidence type="ECO:0000313" key="2">
    <source>
        <dbReference type="Proteomes" id="UP000201838"/>
    </source>
</evidence>